<dbReference type="RefSeq" id="WP_144257752.1">
    <property type="nucleotide sequence ID" value="NZ_VJZT01000043.1"/>
</dbReference>
<dbReference type="OrthoDB" id="1429742at2"/>
<name>A0A553DMS1_9FLAO</name>
<dbReference type="EMBL" id="VJZT01000043">
    <property type="protein sequence ID" value="TRX34089.1"/>
    <property type="molecule type" value="Genomic_DNA"/>
</dbReference>
<evidence type="ECO:0000313" key="1">
    <source>
        <dbReference type="EMBL" id="TRX34089.1"/>
    </source>
</evidence>
<organism evidence="1 2">
    <name type="scientific">Flavobacterium restrictum</name>
    <dbReference type="NCBI Taxonomy" id="2594428"/>
    <lineage>
        <taxon>Bacteria</taxon>
        <taxon>Pseudomonadati</taxon>
        <taxon>Bacteroidota</taxon>
        <taxon>Flavobacteriia</taxon>
        <taxon>Flavobacteriales</taxon>
        <taxon>Flavobacteriaceae</taxon>
        <taxon>Flavobacterium</taxon>
    </lineage>
</organism>
<protein>
    <recommendedName>
        <fullName evidence="3">HEAT repeat domain-containing protein</fullName>
    </recommendedName>
</protein>
<evidence type="ECO:0008006" key="3">
    <source>
        <dbReference type="Google" id="ProtNLM"/>
    </source>
</evidence>
<dbReference type="AlphaFoldDB" id="A0A553DMS1"/>
<gene>
    <name evidence="1" type="ORF">FNW21_16000</name>
</gene>
<comment type="caution">
    <text evidence="1">The sequence shown here is derived from an EMBL/GenBank/DDBJ whole genome shotgun (WGS) entry which is preliminary data.</text>
</comment>
<sequence length="184" mass="21637">MREVKQLLKELIPPDDYQHRNGFSNEHIILSLSEVEKVEVEQNLIEMLKKNGDTLIGETLAIMKSKNSLPTLKKTLELTKNPSAKIIWASYINEIKGGDEEMKNIALNEFENVKEKYTLISTFHYLSSLNSPEIKEKIRTYINHKDYLIAYNARTSLGIDTKDLIAREREREKNKSKWWQFWKH</sequence>
<proteinExistence type="predicted"/>
<dbReference type="Proteomes" id="UP000316371">
    <property type="component" value="Unassembled WGS sequence"/>
</dbReference>
<reference evidence="1 2" key="1">
    <citation type="submission" date="2019-07" db="EMBL/GenBank/DDBJ databases">
        <title>Novel species of Flavobacterium.</title>
        <authorList>
            <person name="Liu Q."/>
            <person name="Xin Y.-H."/>
        </authorList>
    </citation>
    <scope>NUCLEOTIDE SEQUENCE [LARGE SCALE GENOMIC DNA]</scope>
    <source>
        <strain evidence="1 2">LB1R34</strain>
    </source>
</reference>
<accession>A0A553DMS1</accession>
<evidence type="ECO:0000313" key="2">
    <source>
        <dbReference type="Proteomes" id="UP000316371"/>
    </source>
</evidence>
<keyword evidence="2" id="KW-1185">Reference proteome</keyword>